<name>A0AAD9WFT0_9HELO</name>
<keyword evidence="1" id="KW-0732">Signal</keyword>
<reference evidence="2" key="1">
    <citation type="submission" date="2023-06" db="EMBL/GenBank/DDBJ databases">
        <title>Draft genome of Marssonina rosae.</title>
        <authorList>
            <person name="Cheng Q."/>
        </authorList>
    </citation>
    <scope>NUCLEOTIDE SEQUENCE</scope>
    <source>
        <strain evidence="2">R4</strain>
    </source>
</reference>
<proteinExistence type="predicted"/>
<evidence type="ECO:0000256" key="1">
    <source>
        <dbReference type="SAM" id="SignalP"/>
    </source>
</evidence>
<feature type="signal peptide" evidence="1">
    <location>
        <begin position="1"/>
        <end position="19"/>
    </location>
</feature>
<gene>
    <name evidence="2" type="ORF">QTJ16_003345</name>
</gene>
<feature type="chain" id="PRO_5042053814" evidence="1">
    <location>
        <begin position="20"/>
        <end position="88"/>
    </location>
</feature>
<evidence type="ECO:0000313" key="2">
    <source>
        <dbReference type="EMBL" id="KAK2627379.1"/>
    </source>
</evidence>
<keyword evidence="3" id="KW-1185">Reference proteome</keyword>
<sequence length="88" mass="9775">MQLTYIILLCLVQAQAILAQGPYNKYCRNQGHALPKGQQCGPSEGAVCCRDNEYPEFFVKRTQCYWPFGHGPNGAPQCINGNIYCCAT</sequence>
<evidence type="ECO:0000313" key="3">
    <source>
        <dbReference type="Proteomes" id="UP001285354"/>
    </source>
</evidence>
<comment type="caution">
    <text evidence="2">The sequence shown here is derived from an EMBL/GenBank/DDBJ whole genome shotgun (WGS) entry which is preliminary data.</text>
</comment>
<accession>A0AAD9WFT0</accession>
<organism evidence="2 3">
    <name type="scientific">Diplocarpon rosae</name>
    <dbReference type="NCBI Taxonomy" id="946125"/>
    <lineage>
        <taxon>Eukaryota</taxon>
        <taxon>Fungi</taxon>
        <taxon>Dikarya</taxon>
        <taxon>Ascomycota</taxon>
        <taxon>Pezizomycotina</taxon>
        <taxon>Leotiomycetes</taxon>
        <taxon>Helotiales</taxon>
        <taxon>Drepanopezizaceae</taxon>
        <taxon>Diplocarpon</taxon>
    </lineage>
</organism>
<protein>
    <submittedName>
        <fullName evidence="2">Uncharacterized protein</fullName>
    </submittedName>
</protein>
<dbReference type="AlphaFoldDB" id="A0AAD9WFT0"/>
<dbReference type="EMBL" id="JAUBYV010000004">
    <property type="protein sequence ID" value="KAK2627379.1"/>
    <property type="molecule type" value="Genomic_DNA"/>
</dbReference>
<dbReference type="Proteomes" id="UP001285354">
    <property type="component" value="Unassembled WGS sequence"/>
</dbReference>